<dbReference type="Gene3D" id="3.30.420.10">
    <property type="entry name" value="Ribonuclease H-like superfamily/Ribonuclease H"/>
    <property type="match status" value="1"/>
</dbReference>
<evidence type="ECO:0000256" key="4">
    <source>
        <dbReference type="ARBA" id="ARBA00022722"/>
    </source>
</evidence>
<dbReference type="GO" id="GO:0046872">
    <property type="term" value="F:metal ion binding"/>
    <property type="evidence" value="ECO:0007669"/>
    <property type="project" value="UniProtKB-KW"/>
</dbReference>
<dbReference type="GO" id="GO:0000932">
    <property type="term" value="C:P-body"/>
    <property type="evidence" value="ECO:0007669"/>
    <property type="project" value="TreeGrafter"/>
</dbReference>
<dbReference type="InterPro" id="IPR028881">
    <property type="entry name" value="PAN2_UCH_dom"/>
</dbReference>
<keyword evidence="4" id="KW-0540">Nuclease</keyword>
<keyword evidence="12" id="KW-1185">Reference proteome</keyword>
<dbReference type="PANTHER" id="PTHR15728:SF0">
    <property type="entry name" value="PAN2-PAN3 DEADENYLATION COMPLEX CATALYTIC SUBUNIT PAN2"/>
    <property type="match status" value="1"/>
</dbReference>
<evidence type="ECO:0000259" key="10">
    <source>
        <dbReference type="PROSITE" id="PS50235"/>
    </source>
</evidence>
<evidence type="ECO:0000256" key="1">
    <source>
        <dbReference type="ARBA" id="ARBA00001663"/>
    </source>
</evidence>
<dbReference type="OrthoDB" id="16516at2759"/>
<organism evidence="11 12">
    <name type="scientific">Ladona fulva</name>
    <name type="common">Scarce chaser dragonfly</name>
    <name type="synonym">Libellula fulva</name>
    <dbReference type="NCBI Taxonomy" id="123851"/>
    <lineage>
        <taxon>Eukaryota</taxon>
        <taxon>Metazoa</taxon>
        <taxon>Ecdysozoa</taxon>
        <taxon>Arthropoda</taxon>
        <taxon>Hexapoda</taxon>
        <taxon>Insecta</taxon>
        <taxon>Pterygota</taxon>
        <taxon>Palaeoptera</taxon>
        <taxon>Odonata</taxon>
        <taxon>Epiprocta</taxon>
        <taxon>Anisoptera</taxon>
        <taxon>Libelluloidea</taxon>
        <taxon>Libellulidae</taxon>
        <taxon>Ladona</taxon>
    </lineage>
</organism>
<evidence type="ECO:0000256" key="6">
    <source>
        <dbReference type="ARBA" id="ARBA00022801"/>
    </source>
</evidence>
<dbReference type="Gene3D" id="3.90.70.10">
    <property type="entry name" value="Cysteine proteinases"/>
    <property type="match status" value="1"/>
</dbReference>
<keyword evidence="8" id="KW-0539">Nucleus</keyword>
<evidence type="ECO:0000256" key="5">
    <source>
        <dbReference type="ARBA" id="ARBA00022723"/>
    </source>
</evidence>
<dbReference type="EMBL" id="KZ308138">
    <property type="protein sequence ID" value="KAG8222635.1"/>
    <property type="molecule type" value="Genomic_DNA"/>
</dbReference>
<dbReference type="InterPro" id="IPR012337">
    <property type="entry name" value="RNaseH-like_sf"/>
</dbReference>
<dbReference type="CDD" id="cd06143">
    <property type="entry name" value="PAN2_exo"/>
    <property type="match status" value="1"/>
</dbReference>
<dbReference type="GO" id="GO:0031251">
    <property type="term" value="C:PAN complex"/>
    <property type="evidence" value="ECO:0007669"/>
    <property type="project" value="TreeGrafter"/>
</dbReference>
<feature type="compositionally biased region" description="Basic and acidic residues" evidence="9">
    <location>
        <begin position="204"/>
        <end position="219"/>
    </location>
</feature>
<dbReference type="GO" id="GO:0006397">
    <property type="term" value="P:mRNA processing"/>
    <property type="evidence" value="ECO:0007669"/>
    <property type="project" value="UniProtKB-KW"/>
</dbReference>
<protein>
    <recommendedName>
        <fullName evidence="10">USP domain-containing protein</fullName>
    </recommendedName>
</protein>
<keyword evidence="5" id="KW-0479">Metal-binding</keyword>
<name>A0A8K0NS36_LADFU</name>
<dbReference type="Pfam" id="PF13423">
    <property type="entry name" value="UCH_1"/>
    <property type="match status" value="1"/>
</dbReference>
<accession>A0A8K0NS36</accession>
<feature type="compositionally biased region" description="Polar residues" evidence="9">
    <location>
        <begin position="189"/>
        <end position="199"/>
    </location>
</feature>
<dbReference type="FunFam" id="3.30.420.10:FF:000011">
    <property type="entry name" value="PAN2-PAN3 deadenylation complex catalytic subunit PAN2"/>
    <property type="match status" value="1"/>
</dbReference>
<dbReference type="InterPro" id="IPR028889">
    <property type="entry name" value="USP"/>
</dbReference>
<comment type="catalytic activity">
    <reaction evidence="1">
        <text>Exonucleolytic cleavage of poly(A) to 5'-AMP.</text>
        <dbReference type="EC" id="3.1.13.4"/>
    </reaction>
</comment>
<evidence type="ECO:0000313" key="11">
    <source>
        <dbReference type="EMBL" id="KAG8222635.1"/>
    </source>
</evidence>
<dbReference type="GO" id="GO:0003676">
    <property type="term" value="F:nucleic acid binding"/>
    <property type="evidence" value="ECO:0007669"/>
    <property type="project" value="InterPro"/>
</dbReference>
<dbReference type="GO" id="GO:0000289">
    <property type="term" value="P:nuclear-transcribed mRNA poly(A) tail shortening"/>
    <property type="evidence" value="ECO:0007669"/>
    <property type="project" value="TreeGrafter"/>
</dbReference>
<evidence type="ECO:0000256" key="7">
    <source>
        <dbReference type="ARBA" id="ARBA00022839"/>
    </source>
</evidence>
<dbReference type="Pfam" id="PF00929">
    <property type="entry name" value="RNase_T"/>
    <property type="match status" value="1"/>
</dbReference>
<dbReference type="PANTHER" id="PTHR15728">
    <property type="entry name" value="DEADENYLATION COMPLEX CATALYTIC SUBUNIT PAN2"/>
    <property type="match status" value="1"/>
</dbReference>
<dbReference type="PROSITE" id="PS50235">
    <property type="entry name" value="USP_3"/>
    <property type="match status" value="1"/>
</dbReference>
<comment type="caution">
    <text evidence="11">The sequence shown here is derived from an EMBL/GenBank/DDBJ whole genome shotgun (WGS) entry which is preliminary data.</text>
</comment>
<reference evidence="11" key="2">
    <citation type="submission" date="2017-10" db="EMBL/GenBank/DDBJ databases">
        <title>Ladona fulva Genome sequencing and assembly.</title>
        <authorList>
            <person name="Murali S."/>
            <person name="Richards S."/>
            <person name="Bandaranaike D."/>
            <person name="Bellair M."/>
            <person name="Blankenburg K."/>
            <person name="Chao H."/>
            <person name="Dinh H."/>
            <person name="Doddapaneni H."/>
            <person name="Dugan-Rocha S."/>
            <person name="Elkadiri S."/>
            <person name="Gnanaolivu R."/>
            <person name="Hernandez B."/>
            <person name="Skinner E."/>
            <person name="Javaid M."/>
            <person name="Lee S."/>
            <person name="Li M."/>
            <person name="Ming W."/>
            <person name="Munidasa M."/>
            <person name="Muniz J."/>
            <person name="Nguyen L."/>
            <person name="Hughes D."/>
            <person name="Osuji N."/>
            <person name="Pu L.-L."/>
            <person name="Puazo M."/>
            <person name="Qu C."/>
            <person name="Quiroz J."/>
            <person name="Raj R."/>
            <person name="Weissenberger G."/>
            <person name="Xin Y."/>
            <person name="Zou X."/>
            <person name="Han Y."/>
            <person name="Worley K."/>
            <person name="Muzny D."/>
            <person name="Gibbs R."/>
        </authorList>
    </citation>
    <scope>NUCLEOTIDE SEQUENCE</scope>
    <source>
        <strain evidence="11">Sampled in the wild</strain>
    </source>
</reference>
<evidence type="ECO:0000256" key="3">
    <source>
        <dbReference type="ARBA" id="ARBA00022664"/>
    </source>
</evidence>
<dbReference type="SUPFAM" id="SSF54001">
    <property type="entry name" value="Cysteine proteinases"/>
    <property type="match status" value="1"/>
</dbReference>
<dbReference type="InterPro" id="IPR036397">
    <property type="entry name" value="RNaseH_sf"/>
</dbReference>
<keyword evidence="7" id="KW-0269">Exonuclease</keyword>
<dbReference type="InterPro" id="IPR050785">
    <property type="entry name" value="PAN2-PAN3_catalytic_subunit"/>
</dbReference>
<dbReference type="AlphaFoldDB" id="A0A8K0NS36"/>
<dbReference type="SUPFAM" id="SSF53098">
    <property type="entry name" value="Ribonuclease H-like"/>
    <property type="match status" value="1"/>
</dbReference>
<proteinExistence type="predicted"/>
<dbReference type="InterPro" id="IPR013520">
    <property type="entry name" value="Ribonucl_H"/>
</dbReference>
<keyword evidence="3" id="KW-0507">mRNA processing</keyword>
<dbReference type="Proteomes" id="UP000792457">
    <property type="component" value="Unassembled WGS sequence"/>
</dbReference>
<reference evidence="11" key="1">
    <citation type="submission" date="2013-04" db="EMBL/GenBank/DDBJ databases">
        <authorList>
            <person name="Qu J."/>
            <person name="Murali S.C."/>
            <person name="Bandaranaike D."/>
            <person name="Bellair M."/>
            <person name="Blankenburg K."/>
            <person name="Chao H."/>
            <person name="Dinh H."/>
            <person name="Doddapaneni H."/>
            <person name="Downs B."/>
            <person name="Dugan-Rocha S."/>
            <person name="Elkadiri S."/>
            <person name="Gnanaolivu R.D."/>
            <person name="Hernandez B."/>
            <person name="Javaid M."/>
            <person name="Jayaseelan J.C."/>
            <person name="Lee S."/>
            <person name="Li M."/>
            <person name="Ming W."/>
            <person name="Munidasa M."/>
            <person name="Muniz J."/>
            <person name="Nguyen L."/>
            <person name="Ongeri F."/>
            <person name="Osuji N."/>
            <person name="Pu L.-L."/>
            <person name="Puazo M."/>
            <person name="Qu C."/>
            <person name="Quiroz J."/>
            <person name="Raj R."/>
            <person name="Weissenberger G."/>
            <person name="Xin Y."/>
            <person name="Zou X."/>
            <person name="Han Y."/>
            <person name="Richards S."/>
            <person name="Worley K."/>
            <person name="Muzny D."/>
            <person name="Gibbs R."/>
        </authorList>
    </citation>
    <scope>NUCLEOTIDE SEQUENCE</scope>
    <source>
        <strain evidence="11">Sampled in the wild</strain>
    </source>
</reference>
<evidence type="ECO:0000256" key="8">
    <source>
        <dbReference type="ARBA" id="ARBA00023242"/>
    </source>
</evidence>
<evidence type="ECO:0000256" key="9">
    <source>
        <dbReference type="SAM" id="MobiDB-lite"/>
    </source>
</evidence>
<evidence type="ECO:0000313" key="12">
    <source>
        <dbReference type="Proteomes" id="UP000792457"/>
    </source>
</evidence>
<feature type="region of interest" description="Disordered" evidence="9">
    <location>
        <begin position="189"/>
        <end position="219"/>
    </location>
</feature>
<gene>
    <name evidence="11" type="ORF">J437_LFUL011911</name>
</gene>
<keyword evidence="6" id="KW-0378">Hydrolase</keyword>
<dbReference type="Gene3D" id="4.10.1000.40">
    <property type="match status" value="1"/>
</dbReference>
<dbReference type="GO" id="GO:0004535">
    <property type="term" value="F:poly(A)-specific ribonuclease activity"/>
    <property type="evidence" value="ECO:0007669"/>
    <property type="project" value="UniProtKB-EC"/>
</dbReference>
<feature type="domain" description="USP" evidence="10">
    <location>
        <begin position="1"/>
        <end position="308"/>
    </location>
</feature>
<sequence>MKSVNKCLKCGREVVKESSLLLCNLIYPDLTSGKNKKEYNFSDILLQSLCPEQTTPAWCDDCSRYQPTHQSRCIQALPNILVNNCGMESQKDKTFWQTQMDLLVQKAQQNMVGNEDQTNSNIKQCRYGANCTRAGCRFRHAGKAGETKAITSSHLYYTHSWLPLHIKIDLMEKGSVRIKKIEAPLNISSKTKSTGNENKPATDGNDKEEAETSDKESEEKNVKVIQSVTYDLCSVVCHIHDQASIKEMKSHLVALVKAGPGYHSRSVGSPVSQWYIFNDFSIMPIVAQEAVWFNLEWKIPCVLYWIRSDLPSDFIPPIHNPISLDVFGDDKCLARNGGRKMITFTPLAAEEIPGEGDIVAMDAEFVTLNQEEAELRSDGKMSTIKPSHMSVARITCIRGQGPMEGTPFIDDYISTQEQVVDYKTKFSGIKPGDLDANFSSKHLTTLKSTYQKLRFLVDNGVKFVGHGLKNDFRVINLVVPAEQVIDTVLLFHLPHHRMVSLRFLAWHFLGVKIQSVTHDSIEDARAALQLYQEYSRLEADGKVTAALKELYEAGKKLQWRVPGCSG</sequence>
<keyword evidence="2" id="KW-0963">Cytoplasm</keyword>
<evidence type="ECO:0000256" key="2">
    <source>
        <dbReference type="ARBA" id="ARBA00022490"/>
    </source>
</evidence>
<dbReference type="SMART" id="SM00479">
    <property type="entry name" value="EXOIII"/>
    <property type="match status" value="1"/>
</dbReference>
<dbReference type="InterPro" id="IPR038765">
    <property type="entry name" value="Papain-like_cys_pep_sf"/>
</dbReference>